<accession>A0A7J6ENH8</accession>
<comment type="caution">
    <text evidence="1">The sequence shown here is derived from an EMBL/GenBank/DDBJ whole genome shotgun (WGS) entry which is preliminary data.</text>
</comment>
<evidence type="ECO:0000313" key="2">
    <source>
        <dbReference type="Proteomes" id="UP000525078"/>
    </source>
</evidence>
<dbReference type="AlphaFoldDB" id="A0A7J6ENH8"/>
<organism evidence="1 2">
    <name type="scientific">Cannabis sativa</name>
    <name type="common">Hemp</name>
    <name type="synonym">Marijuana</name>
    <dbReference type="NCBI Taxonomy" id="3483"/>
    <lineage>
        <taxon>Eukaryota</taxon>
        <taxon>Viridiplantae</taxon>
        <taxon>Streptophyta</taxon>
        <taxon>Embryophyta</taxon>
        <taxon>Tracheophyta</taxon>
        <taxon>Spermatophyta</taxon>
        <taxon>Magnoliopsida</taxon>
        <taxon>eudicotyledons</taxon>
        <taxon>Gunneridae</taxon>
        <taxon>Pentapetalae</taxon>
        <taxon>rosids</taxon>
        <taxon>fabids</taxon>
        <taxon>Rosales</taxon>
        <taxon>Cannabaceae</taxon>
        <taxon>Cannabis</taxon>
    </lineage>
</organism>
<protein>
    <submittedName>
        <fullName evidence="1">Uncharacterized protein</fullName>
    </submittedName>
</protein>
<sequence>MAMTRDLNFGSFSNVGIGSSSSLRSNNLNLMRLSNCRRSLSRRSLVAIPTNRNEPSTENKASSDVVTRCNSNPRPLKHHGNLSQHHVVDHLDLCSELHLLSSTPSHSKELPTLLYLFQIQQYNCLQHKNKLASTVFAVGHGCLKKLQLHCVLICVLQKLLTAMSKGGPIRICVE</sequence>
<evidence type="ECO:0000313" key="1">
    <source>
        <dbReference type="EMBL" id="KAF4359240.1"/>
    </source>
</evidence>
<dbReference type="EMBL" id="JAATIP010000218">
    <property type="protein sequence ID" value="KAF4359240.1"/>
    <property type="molecule type" value="Genomic_DNA"/>
</dbReference>
<dbReference type="Proteomes" id="UP000525078">
    <property type="component" value="Unassembled WGS sequence"/>
</dbReference>
<name>A0A7J6ENH8_CANSA</name>
<gene>
    <name evidence="1" type="ORF">F8388_005349</name>
</gene>
<reference evidence="1 2" key="1">
    <citation type="journal article" date="2020" name="bioRxiv">
        <title>Sequence and annotation of 42 cannabis genomes reveals extensive copy number variation in cannabinoid synthesis and pathogen resistance genes.</title>
        <authorList>
            <person name="Mckernan K.J."/>
            <person name="Helbert Y."/>
            <person name="Kane L.T."/>
            <person name="Ebling H."/>
            <person name="Zhang L."/>
            <person name="Liu B."/>
            <person name="Eaton Z."/>
            <person name="Mclaughlin S."/>
            <person name="Kingan S."/>
            <person name="Baybayan P."/>
            <person name="Concepcion G."/>
            <person name="Jordan M."/>
            <person name="Riva A."/>
            <person name="Barbazuk W."/>
            <person name="Harkins T."/>
        </authorList>
    </citation>
    <scope>NUCLEOTIDE SEQUENCE [LARGE SCALE GENOMIC DNA]</scope>
    <source>
        <strain evidence="2">cv. Jamaican Lion 4</strain>
        <tissue evidence="1">Leaf</tissue>
    </source>
</reference>
<proteinExistence type="predicted"/>